<sequence length="94" mass="10513">MAAETMTKAEETLAEMRDMALRLLTTAPAFVPPAEAASAALLYVQLSHVLWHHPQDPDAEWEGQAAWLAGADQALASMRDRIAELERLRKEWRS</sequence>
<accession>A0ABY4FQK4</accession>
<organism evidence="1 2">
    <name type="scientific">Leucobacter allii</name>
    <dbReference type="NCBI Taxonomy" id="2932247"/>
    <lineage>
        <taxon>Bacteria</taxon>
        <taxon>Bacillati</taxon>
        <taxon>Actinomycetota</taxon>
        <taxon>Actinomycetes</taxon>
        <taxon>Micrococcales</taxon>
        <taxon>Microbacteriaceae</taxon>
        <taxon>Leucobacter</taxon>
    </lineage>
</organism>
<evidence type="ECO:0000313" key="1">
    <source>
        <dbReference type="EMBL" id="UOQ58579.1"/>
    </source>
</evidence>
<name>A0ABY4FQK4_9MICO</name>
<dbReference type="EMBL" id="CP095045">
    <property type="protein sequence ID" value="UOQ58579.1"/>
    <property type="molecule type" value="Genomic_DNA"/>
</dbReference>
<keyword evidence="2" id="KW-1185">Reference proteome</keyword>
<evidence type="ECO:0000313" key="2">
    <source>
        <dbReference type="Proteomes" id="UP000831786"/>
    </source>
</evidence>
<reference evidence="1 2" key="1">
    <citation type="submission" date="2022-04" db="EMBL/GenBank/DDBJ databases">
        <title>Leucobacter sp. isolated from rhizosphere of garlic.</title>
        <authorList>
            <person name="Won M."/>
            <person name="Lee C.-M."/>
            <person name="Woen H.-Y."/>
            <person name="Kwon S.-W."/>
        </authorList>
    </citation>
    <scope>NUCLEOTIDE SEQUENCE [LARGE SCALE GENOMIC DNA]</scope>
    <source>
        <strain evidence="1 2">H21R-40</strain>
    </source>
</reference>
<gene>
    <name evidence="1" type="ORF">MUN78_07075</name>
</gene>
<dbReference type="Proteomes" id="UP000831786">
    <property type="component" value="Chromosome"/>
</dbReference>
<protein>
    <submittedName>
        <fullName evidence="1">Uncharacterized protein</fullName>
    </submittedName>
</protein>
<proteinExistence type="predicted"/>
<dbReference type="RefSeq" id="WP_244729632.1">
    <property type="nucleotide sequence ID" value="NZ_CP095045.1"/>
</dbReference>